<proteinExistence type="predicted"/>
<reference evidence="2" key="2">
    <citation type="submission" date="2025-08" db="UniProtKB">
        <authorList>
            <consortium name="RefSeq"/>
        </authorList>
    </citation>
    <scope>IDENTIFICATION</scope>
</reference>
<evidence type="ECO:0000313" key="1">
    <source>
        <dbReference type="Proteomes" id="UP000818029"/>
    </source>
</evidence>
<sequence>MSPFKLFYKKPCHFPVELEHRAYWVVTQLNMDWKAAGNRRLLELNEIEEFRAQVYENAKIYNEKTKYWHNKRIMPQKFELGQHVLLFNSRLKLFPGKLKSRWSSPFEVAKVYPYGVVDVKDMHTGVTIKVNKKCLKQYGGAHVDGDNKSINL</sequence>
<protein>
    <recommendedName>
        <fullName evidence="3">Protein NYNRIN-like</fullName>
    </recommendedName>
</protein>
<accession>A0A1U8IDJ7</accession>
<evidence type="ECO:0008006" key="3">
    <source>
        <dbReference type="Google" id="ProtNLM"/>
    </source>
</evidence>
<name>A0A1U8IDJ7_GOSHI</name>
<dbReference type="KEGG" id="ghi:107895520"/>
<dbReference type="GeneID" id="107895520"/>
<keyword evidence="1" id="KW-1185">Reference proteome</keyword>
<dbReference type="RefSeq" id="XP_016676275.1">
    <property type="nucleotide sequence ID" value="XM_016820786.1"/>
</dbReference>
<dbReference type="Proteomes" id="UP000818029">
    <property type="component" value="Chromosome A10"/>
</dbReference>
<gene>
    <name evidence="2" type="primary">LOC107895520</name>
</gene>
<reference evidence="1" key="1">
    <citation type="journal article" date="2020" name="Nat. Genet.">
        <title>Genomic diversifications of five Gossypium allopolyploid species and their impact on cotton improvement.</title>
        <authorList>
            <person name="Chen Z.J."/>
            <person name="Sreedasyam A."/>
            <person name="Ando A."/>
            <person name="Song Q."/>
            <person name="De Santiago L.M."/>
            <person name="Hulse-Kemp A.M."/>
            <person name="Ding M."/>
            <person name="Ye W."/>
            <person name="Kirkbride R.C."/>
            <person name="Jenkins J."/>
            <person name="Plott C."/>
            <person name="Lovell J."/>
            <person name="Lin Y.M."/>
            <person name="Vaughn R."/>
            <person name="Liu B."/>
            <person name="Simpson S."/>
            <person name="Scheffler B.E."/>
            <person name="Wen L."/>
            <person name="Saski C.A."/>
            <person name="Grover C.E."/>
            <person name="Hu G."/>
            <person name="Conover J.L."/>
            <person name="Carlson J.W."/>
            <person name="Shu S."/>
            <person name="Boston L.B."/>
            <person name="Williams M."/>
            <person name="Peterson D.G."/>
            <person name="McGee K."/>
            <person name="Jones D.C."/>
            <person name="Wendel J.F."/>
            <person name="Stelly D.M."/>
            <person name="Grimwood J."/>
            <person name="Schmutz J."/>
        </authorList>
    </citation>
    <scope>NUCLEOTIDE SEQUENCE [LARGE SCALE GENOMIC DNA]</scope>
    <source>
        <strain evidence="1">cv. TM-1</strain>
    </source>
</reference>
<organism evidence="1 2">
    <name type="scientific">Gossypium hirsutum</name>
    <name type="common">Upland cotton</name>
    <name type="synonym">Gossypium mexicanum</name>
    <dbReference type="NCBI Taxonomy" id="3635"/>
    <lineage>
        <taxon>Eukaryota</taxon>
        <taxon>Viridiplantae</taxon>
        <taxon>Streptophyta</taxon>
        <taxon>Embryophyta</taxon>
        <taxon>Tracheophyta</taxon>
        <taxon>Spermatophyta</taxon>
        <taxon>Magnoliopsida</taxon>
        <taxon>eudicotyledons</taxon>
        <taxon>Gunneridae</taxon>
        <taxon>Pentapetalae</taxon>
        <taxon>rosids</taxon>
        <taxon>malvids</taxon>
        <taxon>Malvales</taxon>
        <taxon>Malvaceae</taxon>
        <taxon>Malvoideae</taxon>
        <taxon>Gossypium</taxon>
    </lineage>
</organism>
<dbReference type="AlphaFoldDB" id="A0A1U8IDJ7"/>
<evidence type="ECO:0000313" key="2">
    <source>
        <dbReference type="RefSeq" id="XP_016676275.1"/>
    </source>
</evidence>
<dbReference type="PaxDb" id="3635-A0A1U8IDJ7"/>